<protein>
    <submittedName>
        <fullName evidence="2">Class I SAM-dependent methyltransferase</fullName>
    </submittedName>
</protein>
<dbReference type="CDD" id="cd02440">
    <property type="entry name" value="AdoMet_MTases"/>
    <property type="match status" value="1"/>
</dbReference>
<name>A0ABP7SIY3_9BURK</name>
<dbReference type="InterPro" id="IPR029063">
    <property type="entry name" value="SAM-dependent_MTases_sf"/>
</dbReference>
<sequence>MHPVRESPSEWVSRFTGVIPQGLVLDLACGNGRHARLLADAGHRVLAVDRNAAVLAELASASIEIRCIDLETGDAATRLLSLNTFAGIIVTNYLHRPLLPMLFSGLVEGGVLIYDTFAQGNGAFGKPASPAFLLQSGELLDAVAQAPCKMHVLAYEDGFIGAPRPAMRQRLCAIRSSAEPAPEALKLSSFSAPRG</sequence>
<dbReference type="RefSeq" id="WP_344761356.1">
    <property type="nucleotide sequence ID" value="NZ_BAAAZE010000001.1"/>
</dbReference>
<comment type="caution">
    <text evidence="2">The sequence shown here is derived from an EMBL/GenBank/DDBJ whole genome shotgun (WGS) entry which is preliminary data.</text>
</comment>
<evidence type="ECO:0000313" key="3">
    <source>
        <dbReference type="Proteomes" id="UP001501353"/>
    </source>
</evidence>
<dbReference type="EMBL" id="BAAAZE010000001">
    <property type="protein sequence ID" value="GAA4012168.1"/>
    <property type="molecule type" value="Genomic_DNA"/>
</dbReference>
<evidence type="ECO:0000259" key="1">
    <source>
        <dbReference type="Pfam" id="PF13649"/>
    </source>
</evidence>
<accession>A0ABP7SIY3</accession>
<dbReference type="SUPFAM" id="SSF53335">
    <property type="entry name" value="S-adenosyl-L-methionine-dependent methyltransferases"/>
    <property type="match status" value="1"/>
</dbReference>
<organism evidence="2 3">
    <name type="scientific">Actimicrobium antarcticum</name>
    <dbReference type="NCBI Taxonomy" id="1051899"/>
    <lineage>
        <taxon>Bacteria</taxon>
        <taxon>Pseudomonadati</taxon>
        <taxon>Pseudomonadota</taxon>
        <taxon>Betaproteobacteria</taxon>
        <taxon>Burkholderiales</taxon>
        <taxon>Oxalobacteraceae</taxon>
        <taxon>Actimicrobium</taxon>
    </lineage>
</organism>
<keyword evidence="2" id="KW-0489">Methyltransferase</keyword>
<dbReference type="Pfam" id="PF13649">
    <property type="entry name" value="Methyltransf_25"/>
    <property type="match status" value="1"/>
</dbReference>
<dbReference type="Proteomes" id="UP001501353">
    <property type="component" value="Unassembled WGS sequence"/>
</dbReference>
<dbReference type="GO" id="GO:0032259">
    <property type="term" value="P:methylation"/>
    <property type="evidence" value="ECO:0007669"/>
    <property type="project" value="UniProtKB-KW"/>
</dbReference>
<feature type="domain" description="Methyltransferase" evidence="1">
    <location>
        <begin position="24"/>
        <end position="95"/>
    </location>
</feature>
<dbReference type="InterPro" id="IPR041698">
    <property type="entry name" value="Methyltransf_25"/>
</dbReference>
<dbReference type="GO" id="GO:0008168">
    <property type="term" value="F:methyltransferase activity"/>
    <property type="evidence" value="ECO:0007669"/>
    <property type="project" value="UniProtKB-KW"/>
</dbReference>
<reference evidence="3" key="1">
    <citation type="journal article" date="2019" name="Int. J. Syst. Evol. Microbiol.">
        <title>The Global Catalogue of Microorganisms (GCM) 10K type strain sequencing project: providing services to taxonomists for standard genome sequencing and annotation.</title>
        <authorList>
            <consortium name="The Broad Institute Genomics Platform"/>
            <consortium name="The Broad Institute Genome Sequencing Center for Infectious Disease"/>
            <person name="Wu L."/>
            <person name="Ma J."/>
        </authorList>
    </citation>
    <scope>NUCLEOTIDE SEQUENCE [LARGE SCALE GENOMIC DNA]</scope>
    <source>
        <strain evidence="3">JCM 16673</strain>
    </source>
</reference>
<evidence type="ECO:0000313" key="2">
    <source>
        <dbReference type="EMBL" id="GAA4012168.1"/>
    </source>
</evidence>
<keyword evidence="3" id="KW-1185">Reference proteome</keyword>
<keyword evidence="2" id="KW-0808">Transferase</keyword>
<gene>
    <name evidence="2" type="ORF">GCM10022212_02160</name>
</gene>
<dbReference type="Gene3D" id="3.40.50.150">
    <property type="entry name" value="Vaccinia Virus protein VP39"/>
    <property type="match status" value="1"/>
</dbReference>
<proteinExistence type="predicted"/>